<evidence type="ECO:0000313" key="2">
    <source>
        <dbReference type="EMBL" id="WXB09577.1"/>
    </source>
</evidence>
<dbReference type="Proteomes" id="UP001374803">
    <property type="component" value="Chromosome"/>
</dbReference>
<keyword evidence="1" id="KW-0732">Signal</keyword>
<accession>A0ABZ2LF60</accession>
<dbReference type="Pfam" id="PF05960">
    <property type="entry name" value="DUF885"/>
    <property type="match status" value="1"/>
</dbReference>
<dbReference type="InterPro" id="IPR010281">
    <property type="entry name" value="DUF885"/>
</dbReference>
<dbReference type="PANTHER" id="PTHR33361">
    <property type="entry name" value="GLR0591 PROTEIN"/>
    <property type="match status" value="1"/>
</dbReference>
<organism evidence="2 3">
    <name type="scientific">Pendulispora rubella</name>
    <dbReference type="NCBI Taxonomy" id="2741070"/>
    <lineage>
        <taxon>Bacteria</taxon>
        <taxon>Pseudomonadati</taxon>
        <taxon>Myxococcota</taxon>
        <taxon>Myxococcia</taxon>
        <taxon>Myxococcales</taxon>
        <taxon>Sorangiineae</taxon>
        <taxon>Pendulisporaceae</taxon>
        <taxon>Pendulispora</taxon>
    </lineage>
</organism>
<reference evidence="2" key="1">
    <citation type="submission" date="2021-12" db="EMBL/GenBank/DDBJ databases">
        <title>Discovery of the Pendulisporaceae a myxobacterial family with distinct sporulation behavior and unique specialized metabolism.</title>
        <authorList>
            <person name="Garcia R."/>
            <person name="Popoff A."/>
            <person name="Bader C.D."/>
            <person name="Loehr J."/>
            <person name="Walesch S."/>
            <person name="Walt C."/>
            <person name="Boldt J."/>
            <person name="Bunk B."/>
            <person name="Haeckl F.J.F.P.J."/>
            <person name="Gunesch A.P."/>
            <person name="Birkelbach J."/>
            <person name="Nuebel U."/>
            <person name="Pietschmann T."/>
            <person name="Bach T."/>
            <person name="Mueller R."/>
        </authorList>
    </citation>
    <scope>NUCLEOTIDE SEQUENCE</scope>
    <source>
        <strain evidence="2">MSr11367</strain>
    </source>
</reference>
<feature type="chain" id="PRO_5045467574" evidence="1">
    <location>
        <begin position="26"/>
        <end position="607"/>
    </location>
</feature>
<dbReference type="PROSITE" id="PS51257">
    <property type="entry name" value="PROKAR_LIPOPROTEIN"/>
    <property type="match status" value="1"/>
</dbReference>
<name>A0ABZ2LF60_9BACT</name>
<feature type="signal peptide" evidence="1">
    <location>
        <begin position="1"/>
        <end position="25"/>
    </location>
</feature>
<evidence type="ECO:0000256" key="1">
    <source>
        <dbReference type="SAM" id="SignalP"/>
    </source>
</evidence>
<sequence length="607" mass="67406">MPSRFAFATLGAVAFALAACGGSNALPTREARAPMPRTGASRGVHQPELADLLERHWEWYLVENPDSATNFGEHRFDDRLPDISAAHRADARARQHAFLDEAKALRARRSLYPTDAVTLDELVGQLEASAGADDACRLEEWNVAASANPFDAWNTLPDFQSSNTVAEAKKLLARYQAVPAWIEASIENLSRGARAGMFANAMSAIIALRMVDGQLAQPDSNWALSAPKRAGHANWSEAERQWFDAEITAAVGAIRKAATRWREFVATQLLPNARPDARGGLRDVPGGVACYAGLIRRHTSLSLDADELHQRGLAETARANEQMRALGTVLFGTNDLATVLRHLRSDPSMFFRTEDEIEKKAIGSLAAAKAKVPQYFGLRPKADCVVRRVPDYSAPYTTRAYYRSPNPDGSKPGEYFVNTYQPTTRPRYEAEALAYHESIPGHHLQIAISQELPELPSFRAFLGYPSYWEGWALYVERVADEMGLYTADLDRMGMLSFDAWRSSRLVVDTGLHAKGWSREQAVTYLLEHTALPENDVRNEVDRYITYPGQALAYKVGQGVILGLREEAQKKLGTRFDLKGFHDALLRPGKVSMPTLEKLVRDWIANQP</sequence>
<evidence type="ECO:0000313" key="3">
    <source>
        <dbReference type="Proteomes" id="UP001374803"/>
    </source>
</evidence>
<proteinExistence type="predicted"/>
<protein>
    <submittedName>
        <fullName evidence="2">DUF885 domain-containing protein</fullName>
    </submittedName>
</protein>
<dbReference type="RefSeq" id="WP_394839247.1">
    <property type="nucleotide sequence ID" value="NZ_CP089929.1"/>
</dbReference>
<keyword evidence="3" id="KW-1185">Reference proteome</keyword>
<dbReference type="EMBL" id="CP089983">
    <property type="protein sequence ID" value="WXB09577.1"/>
    <property type="molecule type" value="Genomic_DNA"/>
</dbReference>
<dbReference type="PANTHER" id="PTHR33361:SF2">
    <property type="entry name" value="DUF885 DOMAIN-CONTAINING PROTEIN"/>
    <property type="match status" value="1"/>
</dbReference>
<gene>
    <name evidence="2" type="ORF">LVJ94_20390</name>
</gene>